<dbReference type="Gene3D" id="1.10.510.10">
    <property type="entry name" value="Transferase(Phosphotransferase) domain 1"/>
    <property type="match status" value="1"/>
</dbReference>
<feature type="compositionally biased region" description="Acidic residues" evidence="11">
    <location>
        <begin position="918"/>
        <end position="955"/>
    </location>
</feature>
<feature type="compositionally biased region" description="Basic and acidic residues" evidence="11">
    <location>
        <begin position="565"/>
        <end position="575"/>
    </location>
</feature>
<dbReference type="AlphaFoldDB" id="A0A1B7NIF7"/>
<proteinExistence type="inferred from homology"/>
<dbReference type="SMART" id="SM00454">
    <property type="entry name" value="SAM"/>
    <property type="match status" value="1"/>
</dbReference>
<feature type="compositionally biased region" description="Polar residues" evidence="11">
    <location>
        <begin position="306"/>
        <end position="318"/>
    </location>
</feature>
<dbReference type="EC" id="2.7.11.25" evidence="2"/>
<keyword evidence="7 10" id="KW-0067">ATP-binding</keyword>
<keyword evidence="6 14" id="KW-0418">Kinase</keyword>
<dbReference type="InterPro" id="IPR000719">
    <property type="entry name" value="Prot_kinase_dom"/>
</dbReference>
<evidence type="ECO:0000313" key="15">
    <source>
        <dbReference type="Proteomes" id="UP000092154"/>
    </source>
</evidence>
<feature type="domain" description="Protein kinase" evidence="12">
    <location>
        <begin position="966"/>
        <end position="1230"/>
    </location>
</feature>
<dbReference type="SUPFAM" id="SSF56112">
    <property type="entry name" value="Protein kinase-like (PK-like)"/>
    <property type="match status" value="1"/>
</dbReference>
<name>A0A1B7NIF7_9AGAM</name>
<dbReference type="CDD" id="cd09534">
    <property type="entry name" value="SAM_Ste11_fungal"/>
    <property type="match status" value="1"/>
</dbReference>
<feature type="domain" description="SAM" evidence="13">
    <location>
        <begin position="79"/>
        <end position="142"/>
    </location>
</feature>
<organism evidence="14 15">
    <name type="scientific">Rhizopogon vinicolor AM-OR11-026</name>
    <dbReference type="NCBI Taxonomy" id="1314800"/>
    <lineage>
        <taxon>Eukaryota</taxon>
        <taxon>Fungi</taxon>
        <taxon>Dikarya</taxon>
        <taxon>Basidiomycota</taxon>
        <taxon>Agaricomycotina</taxon>
        <taxon>Agaricomycetes</taxon>
        <taxon>Agaricomycetidae</taxon>
        <taxon>Boletales</taxon>
        <taxon>Suillineae</taxon>
        <taxon>Rhizopogonaceae</taxon>
        <taxon>Rhizopogon</taxon>
    </lineage>
</organism>
<gene>
    <name evidence="14" type="ORF">K503DRAFT_764881</name>
</gene>
<keyword evidence="4" id="KW-0808">Transferase</keyword>
<dbReference type="InterPro" id="IPR008271">
    <property type="entry name" value="Ser/Thr_kinase_AS"/>
</dbReference>
<feature type="region of interest" description="Disordered" evidence="11">
    <location>
        <begin position="725"/>
        <end position="833"/>
    </location>
</feature>
<evidence type="ECO:0000256" key="11">
    <source>
        <dbReference type="SAM" id="MobiDB-lite"/>
    </source>
</evidence>
<feature type="compositionally biased region" description="Pro residues" evidence="11">
    <location>
        <begin position="384"/>
        <end position="398"/>
    </location>
</feature>
<dbReference type="InterPro" id="IPR029458">
    <property type="entry name" value="Ras-bd_By2"/>
</dbReference>
<protein>
    <recommendedName>
        <fullName evidence="2">mitogen-activated protein kinase kinase kinase</fullName>
        <ecNumber evidence="2">2.7.11.25</ecNumber>
    </recommendedName>
</protein>
<dbReference type="InterPro" id="IPR011009">
    <property type="entry name" value="Kinase-like_dom_sf"/>
</dbReference>
<dbReference type="Gene3D" id="3.10.20.90">
    <property type="entry name" value="Phosphatidylinositol 3-kinase Catalytic Subunit, Chain A, domain 1"/>
    <property type="match status" value="1"/>
</dbReference>
<evidence type="ECO:0000256" key="8">
    <source>
        <dbReference type="ARBA" id="ARBA00047559"/>
    </source>
</evidence>
<dbReference type="GO" id="GO:0004709">
    <property type="term" value="F:MAP kinase kinase kinase activity"/>
    <property type="evidence" value="ECO:0007669"/>
    <property type="project" value="UniProtKB-EC"/>
</dbReference>
<feature type="region of interest" description="Disordered" evidence="11">
    <location>
        <begin position="656"/>
        <end position="683"/>
    </location>
</feature>
<evidence type="ECO:0000256" key="6">
    <source>
        <dbReference type="ARBA" id="ARBA00022777"/>
    </source>
</evidence>
<comment type="catalytic activity">
    <reaction evidence="9">
        <text>L-seryl-[protein] + ATP = O-phospho-L-seryl-[protein] + ADP + H(+)</text>
        <dbReference type="Rhea" id="RHEA:17989"/>
        <dbReference type="Rhea" id="RHEA-COMP:9863"/>
        <dbReference type="Rhea" id="RHEA-COMP:11604"/>
        <dbReference type="ChEBI" id="CHEBI:15378"/>
        <dbReference type="ChEBI" id="CHEBI:29999"/>
        <dbReference type="ChEBI" id="CHEBI:30616"/>
        <dbReference type="ChEBI" id="CHEBI:83421"/>
        <dbReference type="ChEBI" id="CHEBI:456216"/>
        <dbReference type="EC" id="2.7.11.25"/>
    </reaction>
</comment>
<dbReference type="InterPro" id="IPR001660">
    <property type="entry name" value="SAM"/>
</dbReference>
<dbReference type="Proteomes" id="UP000092154">
    <property type="component" value="Unassembled WGS sequence"/>
</dbReference>
<feature type="compositionally biased region" description="Low complexity" evidence="11">
    <location>
        <begin position="745"/>
        <end position="767"/>
    </location>
</feature>
<evidence type="ECO:0000259" key="13">
    <source>
        <dbReference type="PROSITE" id="PS50105"/>
    </source>
</evidence>
<feature type="compositionally biased region" description="Basic and acidic residues" evidence="11">
    <location>
        <begin position="613"/>
        <end position="630"/>
    </location>
</feature>
<feature type="region of interest" description="Disordered" evidence="11">
    <location>
        <begin position="907"/>
        <end position="961"/>
    </location>
</feature>
<dbReference type="PROSITE" id="PS00107">
    <property type="entry name" value="PROTEIN_KINASE_ATP"/>
    <property type="match status" value="1"/>
</dbReference>
<dbReference type="STRING" id="1314800.A0A1B7NIF7"/>
<feature type="region of interest" description="Disordered" evidence="11">
    <location>
        <begin position="563"/>
        <end position="637"/>
    </location>
</feature>
<dbReference type="Pfam" id="PF00536">
    <property type="entry name" value="SAM_1"/>
    <property type="match status" value="1"/>
</dbReference>
<feature type="region of interest" description="Disordered" evidence="11">
    <location>
        <begin position="167"/>
        <end position="416"/>
    </location>
</feature>
<dbReference type="Gene3D" id="1.10.150.50">
    <property type="entry name" value="Transcription Factor, Ets-1"/>
    <property type="match status" value="1"/>
</dbReference>
<feature type="compositionally biased region" description="Polar residues" evidence="11">
    <location>
        <begin position="768"/>
        <end position="785"/>
    </location>
</feature>
<dbReference type="SUPFAM" id="SSF47769">
    <property type="entry name" value="SAM/Pointed domain"/>
    <property type="match status" value="1"/>
</dbReference>
<dbReference type="PROSITE" id="PS50011">
    <property type="entry name" value="PROTEIN_KINASE_DOM"/>
    <property type="match status" value="1"/>
</dbReference>
<reference evidence="14 15" key="1">
    <citation type="submission" date="2016-06" db="EMBL/GenBank/DDBJ databases">
        <title>Comparative genomics of the ectomycorrhizal sister species Rhizopogon vinicolor and Rhizopogon vesiculosus (Basidiomycota: Boletales) reveals a divergence of the mating type B locus.</title>
        <authorList>
            <consortium name="DOE Joint Genome Institute"/>
            <person name="Mujic A.B."/>
            <person name="Kuo A."/>
            <person name="Tritt A."/>
            <person name="Lipzen A."/>
            <person name="Chen C."/>
            <person name="Johnson J."/>
            <person name="Sharma A."/>
            <person name="Barry K."/>
            <person name="Grigoriev I.V."/>
            <person name="Spatafora J.W."/>
        </authorList>
    </citation>
    <scope>NUCLEOTIDE SEQUENCE [LARGE SCALE GENOMIC DNA]</scope>
    <source>
        <strain evidence="14 15">AM-OR11-026</strain>
    </source>
</reference>
<dbReference type="InterPro" id="IPR013761">
    <property type="entry name" value="SAM/pointed_sf"/>
</dbReference>
<feature type="binding site" evidence="10">
    <location>
        <position position="995"/>
    </location>
    <ligand>
        <name>ATP</name>
        <dbReference type="ChEBI" id="CHEBI:30616"/>
    </ligand>
</feature>
<comment type="catalytic activity">
    <reaction evidence="8">
        <text>L-threonyl-[protein] + ATP = O-phospho-L-threonyl-[protein] + ADP + H(+)</text>
        <dbReference type="Rhea" id="RHEA:46608"/>
        <dbReference type="Rhea" id="RHEA-COMP:11060"/>
        <dbReference type="Rhea" id="RHEA-COMP:11605"/>
        <dbReference type="ChEBI" id="CHEBI:15378"/>
        <dbReference type="ChEBI" id="CHEBI:30013"/>
        <dbReference type="ChEBI" id="CHEBI:30616"/>
        <dbReference type="ChEBI" id="CHEBI:61977"/>
        <dbReference type="ChEBI" id="CHEBI:456216"/>
        <dbReference type="EC" id="2.7.11.25"/>
    </reaction>
</comment>
<evidence type="ECO:0000313" key="14">
    <source>
        <dbReference type="EMBL" id="OAX44695.1"/>
    </source>
</evidence>
<keyword evidence="5 10" id="KW-0547">Nucleotide-binding</keyword>
<evidence type="ECO:0000256" key="3">
    <source>
        <dbReference type="ARBA" id="ARBA00022527"/>
    </source>
</evidence>
<dbReference type="PANTHER" id="PTHR11584:SF369">
    <property type="entry name" value="MITOGEN-ACTIVATED PROTEIN KINASE KINASE KINASE 19-RELATED"/>
    <property type="match status" value="1"/>
</dbReference>
<dbReference type="FunFam" id="3.30.200.20:FF:000387">
    <property type="entry name" value="Serine/threonine-protein kinase STE11"/>
    <property type="match status" value="1"/>
</dbReference>
<dbReference type="Pfam" id="PF14847">
    <property type="entry name" value="Ras_bdg_2"/>
    <property type="match status" value="1"/>
</dbReference>
<dbReference type="SMART" id="SM01304">
    <property type="entry name" value="Ras_bdg_2"/>
    <property type="match status" value="1"/>
</dbReference>
<feature type="compositionally biased region" description="Pro residues" evidence="11">
    <location>
        <begin position="272"/>
        <end position="288"/>
    </location>
</feature>
<evidence type="ECO:0000256" key="7">
    <source>
        <dbReference type="ARBA" id="ARBA00022840"/>
    </source>
</evidence>
<feature type="compositionally biased region" description="Low complexity" evidence="11">
    <location>
        <begin position="440"/>
        <end position="454"/>
    </location>
</feature>
<evidence type="ECO:0000256" key="1">
    <source>
        <dbReference type="ARBA" id="ARBA00006529"/>
    </source>
</evidence>
<feature type="region of interest" description="Disordered" evidence="11">
    <location>
        <begin position="440"/>
        <end position="468"/>
    </location>
</feature>
<evidence type="ECO:0000256" key="9">
    <source>
        <dbReference type="ARBA" id="ARBA00048329"/>
    </source>
</evidence>
<keyword evidence="3" id="KW-0723">Serine/threonine-protein kinase</keyword>
<dbReference type="PANTHER" id="PTHR11584">
    <property type="entry name" value="SERINE/THREONINE PROTEIN KINASE"/>
    <property type="match status" value="1"/>
</dbReference>
<evidence type="ECO:0000256" key="2">
    <source>
        <dbReference type="ARBA" id="ARBA00012406"/>
    </source>
</evidence>
<keyword evidence="15" id="KW-1185">Reference proteome</keyword>
<dbReference type="FunFam" id="1.10.510.10:FF:000334">
    <property type="entry name" value="Serine/threonine-protein kinase STE11"/>
    <property type="match status" value="1"/>
</dbReference>
<evidence type="ECO:0000256" key="4">
    <source>
        <dbReference type="ARBA" id="ARBA00022679"/>
    </source>
</evidence>
<dbReference type="InParanoid" id="A0A1B7NIF7"/>
<feature type="compositionally biased region" description="Basic and acidic residues" evidence="11">
    <location>
        <begin position="168"/>
        <end position="200"/>
    </location>
</feature>
<dbReference type="Pfam" id="PF00069">
    <property type="entry name" value="Pkinase"/>
    <property type="match status" value="1"/>
</dbReference>
<feature type="compositionally biased region" description="Polar residues" evidence="11">
    <location>
        <begin position="327"/>
        <end position="343"/>
    </location>
</feature>
<feature type="compositionally biased region" description="Polar residues" evidence="11">
    <location>
        <begin position="353"/>
        <end position="365"/>
    </location>
</feature>
<evidence type="ECO:0000259" key="12">
    <source>
        <dbReference type="PROSITE" id="PS50011"/>
    </source>
</evidence>
<sequence>MAAITANLHTLDIAHSNSKSSPSPTSPTYSHQLTTSRSFINLGSPRAQISSFPQTPMSSVPNILDPPPGTSFSDFLRTWNDTHVAHWLADNKSSQHIDTFRDNDIRGDILLELDHDTLKEMGIPSIGDRLRIVNAVKALRNRSSHRNICPSISNIAHNRAFITSLDARPLESPRDPPRTNGADHSHSRTSSRDISSDRDPSPTSRTHKRLDSNRPAPLVLSPSSGRPDLPRIIREPQSGDSIRNPPTIRPLPQIGPSPQSTTPNSYTTTRPLLPPLPPAPRGQPPQPPISRTGARALQSVVGPRTRTPNQADPANYANSPLPPAPTPSSNMLATSSAKSNSWSYGLPPDPRSGPSTPLVSRSSSPRAAKLAHNRNISFNGVPSPLAPTPTDPKLPPRPSTTGTSAHPYASVQASTSHNLQAPLQNGSALSPIVEAFQAQGSASSSGSSSPPAFAIGRGPFNSTTHNAAPSLDNLRRKLVRFHMPEGRSYVVDVADCAGGIEVMEKVLKKADKVGSSRRTDVMNRVETDDGGLSVDGWSVYLKWDETNNSGNPLSEAELLGVCHSPSDDSVKERGLTLRKSGRAKRSKDLHRIFGESPPRNLSPTSPAILPKPSESDHENDADLPRAHESPGQKARAIKRASTISVLSGLGVRDLEKALDPSTSPTQGQPKIPLPSVNSSKKPSKLRNFFGQRPPSELITTHLTEYFPFAERKVLRTARHSMMLRASSVSGEKRNSTISLNPPLPSRFSTSTQGSGSGSIQRSMSPSRTMSSKRNSIMSTTSTIPDTRSLAAPSFVEDPPRVSISTEDGRSVTLTGDEVEKLSSSDSKPQLLPPVNFPSMSLSESMEDLTGPLRTSRSNSNASKRMSFMTELRSKRDRSDTASLLTVDEITAEVENRRQSMAVDMGVEGAEDWTKVEPDIDDVTGLSEDDTVFDDDDDDDDEDEDESKDVEEDDETGQAMNSSGGKWIKGALIGAGSFGKVYLGMDAVNGLLMAVKQVELPRGSAPNEERKKNMLSALEREIDLLKDLSHPNIVQYLYSSVDDDFLNIFLEYVPGGSVTALLRNYGAFEEPLVKNFVRQILQGLTYLHERDIIHRDIKGANILVDNKGGIKISDFGISKKVDGNLLTGKRMNRPSLQGSVFWMAPEVVKQTSHTSAADIWSVGCLVVEMLTGEHPWAQLTQMQAIFKIGQSAKPAIPSDISSEAQDFLTKTFDLDHTARPSAGELLQHPWVTIKKSAGIASKNIASKSIPTIEVST</sequence>
<feature type="compositionally biased region" description="Polar residues" evidence="11">
    <location>
        <begin position="256"/>
        <end position="269"/>
    </location>
</feature>
<dbReference type="PROSITE" id="PS50105">
    <property type="entry name" value="SAM_DOMAIN"/>
    <property type="match status" value="1"/>
</dbReference>
<dbReference type="PROSITE" id="PS00108">
    <property type="entry name" value="PROTEIN_KINASE_ST"/>
    <property type="match status" value="1"/>
</dbReference>
<evidence type="ECO:0000256" key="5">
    <source>
        <dbReference type="ARBA" id="ARBA00022741"/>
    </source>
</evidence>
<dbReference type="EMBL" id="KV448123">
    <property type="protein sequence ID" value="OAX44695.1"/>
    <property type="molecule type" value="Genomic_DNA"/>
</dbReference>
<dbReference type="SMART" id="SM00220">
    <property type="entry name" value="S_TKc"/>
    <property type="match status" value="1"/>
</dbReference>
<dbReference type="InterPro" id="IPR017441">
    <property type="entry name" value="Protein_kinase_ATP_BS"/>
</dbReference>
<dbReference type="OrthoDB" id="266718at2759"/>
<evidence type="ECO:0000256" key="10">
    <source>
        <dbReference type="PROSITE-ProRule" id="PRU10141"/>
    </source>
</evidence>
<accession>A0A1B7NIF7</accession>
<feature type="compositionally biased region" description="Basic residues" evidence="11">
    <location>
        <begin position="579"/>
        <end position="588"/>
    </location>
</feature>
<comment type="similarity">
    <text evidence="1">Belongs to the protein kinase superfamily. STE Ser/Thr protein kinase family. MAP kinase kinase kinase subfamily.</text>
</comment>
<dbReference type="GO" id="GO:0005524">
    <property type="term" value="F:ATP binding"/>
    <property type="evidence" value="ECO:0007669"/>
    <property type="project" value="UniProtKB-UniRule"/>
</dbReference>